<comment type="caution">
    <text evidence="2">The sequence shown here is derived from an EMBL/GenBank/DDBJ whole genome shotgun (WGS) entry which is preliminary data.</text>
</comment>
<dbReference type="InterPro" id="IPR015943">
    <property type="entry name" value="WD40/YVTN_repeat-like_dom_sf"/>
</dbReference>
<evidence type="ECO:0000256" key="1">
    <source>
        <dbReference type="SAM" id="SignalP"/>
    </source>
</evidence>
<name>A0AAE3G2Z7_9GAMM</name>
<sequence>MGHTSAHQFRMRKAALLPLVSALLLLACGGSDETLSVTELSEKTHVHGLAVAADDPERLYIASHFGLYVADPGGTARLVSEERHDFMGFTPHPLEPQTLFASGHPHGGGNLGFLVSEDRGVTWTRRASGVRGPVDFHQMDVSPADANVIYGVYQGLLQHSADGGHTWELRGQAPQGLIELAASSRRPERLFAATQNGLLVSHDGGGNWERAHSSTAPSSTVRTVAAGHVYAYIVGVGLVQASEGSLNWRVVGEHWGDDFMLHLAVDPSDPNRMFTVNSQGRVLSSSDGGASWAPF</sequence>
<dbReference type="Proteomes" id="UP001205843">
    <property type="component" value="Unassembled WGS sequence"/>
</dbReference>
<keyword evidence="1" id="KW-0732">Signal</keyword>
<evidence type="ECO:0000313" key="2">
    <source>
        <dbReference type="EMBL" id="MCP1674851.1"/>
    </source>
</evidence>
<evidence type="ECO:0000313" key="3">
    <source>
        <dbReference type="Proteomes" id="UP001205843"/>
    </source>
</evidence>
<accession>A0AAE3G2Z7</accession>
<gene>
    <name evidence="2" type="ORF">J2T57_001989</name>
</gene>
<keyword evidence="3" id="KW-1185">Reference proteome</keyword>
<dbReference type="SUPFAM" id="SSF110296">
    <property type="entry name" value="Oligoxyloglucan reducing end-specific cellobiohydrolase"/>
    <property type="match status" value="1"/>
</dbReference>
<dbReference type="AlphaFoldDB" id="A0AAE3G2Z7"/>
<protein>
    <submittedName>
        <fullName evidence="2">Photosystem II stability/assembly factor-like uncharacterized protein</fullName>
    </submittedName>
</protein>
<reference evidence="2" key="1">
    <citation type="submission" date="2022-03" db="EMBL/GenBank/DDBJ databases">
        <title>Genomic Encyclopedia of Type Strains, Phase III (KMG-III): the genomes of soil and plant-associated and newly described type strains.</title>
        <authorList>
            <person name="Whitman W."/>
        </authorList>
    </citation>
    <scope>NUCLEOTIDE SEQUENCE</scope>
    <source>
        <strain evidence="2">ANL 6-2</strain>
    </source>
</reference>
<dbReference type="EMBL" id="JALJXV010000004">
    <property type="protein sequence ID" value="MCP1674851.1"/>
    <property type="molecule type" value="Genomic_DNA"/>
</dbReference>
<dbReference type="Gene3D" id="2.130.10.10">
    <property type="entry name" value="YVTN repeat-like/Quinoprotein amine dehydrogenase"/>
    <property type="match status" value="2"/>
</dbReference>
<organism evidence="2 3">
    <name type="scientific">Natronocella acetinitrilica</name>
    <dbReference type="NCBI Taxonomy" id="414046"/>
    <lineage>
        <taxon>Bacteria</taxon>
        <taxon>Pseudomonadati</taxon>
        <taxon>Pseudomonadota</taxon>
        <taxon>Gammaproteobacteria</taxon>
        <taxon>Chromatiales</taxon>
        <taxon>Ectothiorhodospiraceae</taxon>
        <taxon>Natronocella</taxon>
    </lineage>
</organism>
<feature type="chain" id="PRO_5041945878" evidence="1">
    <location>
        <begin position="28"/>
        <end position="295"/>
    </location>
</feature>
<feature type="signal peptide" evidence="1">
    <location>
        <begin position="1"/>
        <end position="27"/>
    </location>
</feature>
<proteinExistence type="predicted"/>